<proteinExistence type="predicted"/>
<dbReference type="KEGG" id="erwi:GN242_08600"/>
<evidence type="ECO:0000256" key="1">
    <source>
        <dbReference type="SAM" id="MobiDB-lite"/>
    </source>
</evidence>
<sequence length="99" mass="11210">MYRNEDEEEILSDIIMGEAVMVLLKADAAISSAALVRQLQSMAAAEKDLSRQRACRRAIAEVRNYQSPERHHDTQEIRDRDNVTHLFTSEGPSDGSKKH</sequence>
<keyword evidence="5" id="KW-1185">Reference proteome</keyword>
<reference evidence="2 5" key="1">
    <citation type="submission" date="2019-11" db="EMBL/GenBank/DDBJ databases">
        <title>Erwinia sp. nov., isolated from feces of birds in Tibet plateau of China.</title>
        <authorList>
            <person name="Ge Y."/>
        </authorList>
    </citation>
    <scope>NUCLEOTIDE SEQUENCE [LARGE SCALE GENOMIC DNA]</scope>
    <source>
        <strain evidence="2 5">J316</strain>
    </source>
</reference>
<dbReference type="Proteomes" id="UP000480164">
    <property type="component" value="Unassembled WGS sequence"/>
</dbReference>
<dbReference type="EMBL" id="CP046509">
    <property type="protein sequence ID" value="QGU87266.1"/>
    <property type="molecule type" value="Genomic_DNA"/>
</dbReference>
<reference evidence="3 4" key="2">
    <citation type="submission" date="2019-12" db="EMBL/GenBank/DDBJ databases">
        <title>Erwinia sp. nov., isolated from droppings of birds in the Qinghai-Tiebt plateau of China.</title>
        <authorList>
            <person name="Ge Y."/>
        </authorList>
    </citation>
    <scope>NUCLEOTIDE SEQUENCE [LARGE SCALE GENOMIC DNA]</scope>
    <source>
        <strain evidence="3 4">J780</strain>
    </source>
</reference>
<organism evidence="3 4">
    <name type="scientific">Erwinia sorbitola</name>
    <dbReference type="NCBI Taxonomy" id="2681984"/>
    <lineage>
        <taxon>Bacteria</taxon>
        <taxon>Pseudomonadati</taxon>
        <taxon>Pseudomonadota</taxon>
        <taxon>Gammaproteobacteria</taxon>
        <taxon>Enterobacterales</taxon>
        <taxon>Erwiniaceae</taxon>
        <taxon>Erwinia</taxon>
    </lineage>
</organism>
<accession>A0A6I6ELS4</accession>
<accession>A0A6L6GKD0</accession>
<gene>
    <name evidence="2" type="ORF">GK011_04475</name>
    <name evidence="3" type="ORF">GN242_08600</name>
</gene>
<feature type="compositionally biased region" description="Basic and acidic residues" evidence="1">
    <location>
        <begin position="68"/>
        <end position="83"/>
    </location>
</feature>
<evidence type="ECO:0000313" key="4">
    <source>
        <dbReference type="Proteomes" id="UP000424752"/>
    </source>
</evidence>
<dbReference type="EMBL" id="WLZX01000001">
    <property type="protein sequence ID" value="MTD26201.1"/>
    <property type="molecule type" value="Genomic_DNA"/>
</dbReference>
<evidence type="ECO:0000313" key="5">
    <source>
        <dbReference type="Proteomes" id="UP000480164"/>
    </source>
</evidence>
<evidence type="ECO:0000313" key="2">
    <source>
        <dbReference type="EMBL" id="MTD26201.1"/>
    </source>
</evidence>
<feature type="region of interest" description="Disordered" evidence="1">
    <location>
        <begin position="65"/>
        <end position="99"/>
    </location>
</feature>
<protein>
    <submittedName>
        <fullName evidence="3">Uncharacterized protein</fullName>
    </submittedName>
</protein>
<evidence type="ECO:0000313" key="3">
    <source>
        <dbReference type="EMBL" id="QGU87266.1"/>
    </source>
</evidence>
<dbReference type="RefSeq" id="WP_154751472.1">
    <property type="nucleotide sequence ID" value="NZ_CP046509.1"/>
</dbReference>
<name>A0A6I6ELS4_9GAMM</name>
<dbReference type="AlphaFoldDB" id="A0A6I6ELS4"/>
<dbReference type="Proteomes" id="UP000424752">
    <property type="component" value="Chromosome"/>
</dbReference>